<keyword evidence="4" id="KW-1185">Reference proteome</keyword>
<name>A0AAD5IKZ0_ACENE</name>
<evidence type="ECO:0000313" key="3">
    <source>
        <dbReference type="EMBL" id="KAI9169145.1"/>
    </source>
</evidence>
<evidence type="ECO:0000256" key="2">
    <source>
        <dbReference type="SAM" id="SignalP"/>
    </source>
</evidence>
<feature type="region of interest" description="Disordered" evidence="1">
    <location>
        <begin position="34"/>
        <end position="58"/>
    </location>
</feature>
<keyword evidence="2" id="KW-0732">Signal</keyword>
<feature type="compositionally biased region" description="Low complexity" evidence="1">
    <location>
        <begin position="41"/>
        <end position="56"/>
    </location>
</feature>
<dbReference type="AlphaFoldDB" id="A0AAD5IKZ0"/>
<evidence type="ECO:0000256" key="1">
    <source>
        <dbReference type="SAM" id="MobiDB-lite"/>
    </source>
</evidence>
<evidence type="ECO:0000313" key="4">
    <source>
        <dbReference type="Proteomes" id="UP001064489"/>
    </source>
</evidence>
<reference evidence="3" key="1">
    <citation type="journal article" date="2022" name="Plant J.">
        <title>Strategies of tolerance reflected in two North American maple genomes.</title>
        <authorList>
            <person name="McEvoy S.L."/>
            <person name="Sezen U.U."/>
            <person name="Trouern-Trend A."/>
            <person name="McMahon S.M."/>
            <person name="Schaberg P.G."/>
            <person name="Yang J."/>
            <person name="Wegrzyn J.L."/>
            <person name="Swenson N.G."/>
        </authorList>
    </citation>
    <scope>NUCLEOTIDE SEQUENCE</scope>
    <source>
        <strain evidence="3">91603</strain>
    </source>
</reference>
<comment type="caution">
    <text evidence="3">The sequence shown here is derived from an EMBL/GenBank/DDBJ whole genome shotgun (WGS) entry which is preliminary data.</text>
</comment>
<dbReference type="EMBL" id="JAJSOW010000104">
    <property type="protein sequence ID" value="KAI9169145.1"/>
    <property type="molecule type" value="Genomic_DNA"/>
</dbReference>
<organism evidence="3 4">
    <name type="scientific">Acer negundo</name>
    <name type="common">Box elder</name>
    <dbReference type="NCBI Taxonomy" id="4023"/>
    <lineage>
        <taxon>Eukaryota</taxon>
        <taxon>Viridiplantae</taxon>
        <taxon>Streptophyta</taxon>
        <taxon>Embryophyta</taxon>
        <taxon>Tracheophyta</taxon>
        <taxon>Spermatophyta</taxon>
        <taxon>Magnoliopsida</taxon>
        <taxon>eudicotyledons</taxon>
        <taxon>Gunneridae</taxon>
        <taxon>Pentapetalae</taxon>
        <taxon>rosids</taxon>
        <taxon>malvids</taxon>
        <taxon>Sapindales</taxon>
        <taxon>Sapindaceae</taxon>
        <taxon>Hippocastanoideae</taxon>
        <taxon>Acereae</taxon>
        <taxon>Acer</taxon>
    </lineage>
</organism>
<sequence>MVSDLDTGHMGFLLRLLLKLLVGVVTTHSPTVANCDDARSSSKTPSLLSSPSPSSLEDPTMTFKLCTIETPSFMFSLFNSFSGKRTYAASL</sequence>
<dbReference type="Proteomes" id="UP001064489">
    <property type="component" value="Chromosome 7"/>
</dbReference>
<accession>A0AAD5IKZ0</accession>
<gene>
    <name evidence="3" type="ORF">LWI28_007664</name>
</gene>
<feature type="chain" id="PRO_5042099443" description="Secreted protein" evidence="2">
    <location>
        <begin position="28"/>
        <end position="91"/>
    </location>
</feature>
<feature type="signal peptide" evidence="2">
    <location>
        <begin position="1"/>
        <end position="27"/>
    </location>
</feature>
<reference evidence="3" key="2">
    <citation type="submission" date="2023-02" db="EMBL/GenBank/DDBJ databases">
        <authorList>
            <person name="Swenson N.G."/>
            <person name="Wegrzyn J.L."/>
            <person name="Mcevoy S.L."/>
        </authorList>
    </citation>
    <scope>NUCLEOTIDE SEQUENCE</scope>
    <source>
        <strain evidence="3">91603</strain>
        <tissue evidence="3">Leaf</tissue>
    </source>
</reference>
<protein>
    <recommendedName>
        <fullName evidence="5">Secreted protein</fullName>
    </recommendedName>
</protein>
<proteinExistence type="predicted"/>
<evidence type="ECO:0008006" key="5">
    <source>
        <dbReference type="Google" id="ProtNLM"/>
    </source>
</evidence>